<reference evidence="7" key="1">
    <citation type="submission" date="2021-03" db="EMBL/GenBank/DDBJ databases">
        <title>Streptomyces strains.</title>
        <authorList>
            <person name="Lund M.B."/>
            <person name="Toerring T."/>
        </authorList>
    </citation>
    <scope>NUCLEOTIDE SEQUENCE</scope>
    <source>
        <strain evidence="7">JCM 4242</strain>
    </source>
</reference>
<dbReference type="RefSeq" id="WP_207247518.1">
    <property type="nucleotide sequence ID" value="NZ_JAFMOF010000002.1"/>
</dbReference>
<evidence type="ECO:0000256" key="3">
    <source>
        <dbReference type="ARBA" id="ARBA00022989"/>
    </source>
</evidence>
<sequence>MNGIPPLDGVKDLVTVLDELVGRPVGKRELPAVTLEGEEGQGAAFVTGYGDRLRAVGGPALVPHALLDGELLDRAGRSAEPDVVLLDGLTAQLERTTPGAAGGLGLPTYWTCRRVLDIDAGAGSERAQRRTLAEKLCVAWQQDTTGLKALRSFIDTGGAGQISARLGALAAVLIAWPLEWGYRTWLNHTRRLRWYAPKVSSAGGAAATRFLPAAVSLSRRGDLRDRAALRQSLLLEALAVDLLRACRRGVFLPWRRRRVWPFVVLLPRVHGPRTATRRLLDGLVKLQRRGLPLLVLAAPAAPGALRDEQEPGGGVRTPAEAAACLRPLLERRVRSAGPGAEKGRLHVRLAGEERQEVIDWLDTNVAVRPFAVPWPSAYLGGILAVVLLAGAVPAVDWLRQDPCHDTWQAQGVRVGVDTAPHGCYFTDGGSQKLLRTLQDRIRAQNDAARRGAYRTVVFFAPLTADPQSRSEQLTPAGVLQLEGAADAQREFNKQTVGDAERPYLRLLVANAGYAFAQGTDVADRLNVLAGDGTSISAVIGISQSRDASVKAIQRLSPDLPVIGAAVTGDFMATETDTYFQTQPTNRHLARALTRRITSLRRKKALIIYDDKDRYSINLREDLRDELTGQGIEVLEPSIVRTPDFGQPGVASALPELAKRICGQNHNEAITVFAARGGQLPKILNEVQAECGSAQGTPFPLLASDVDTLIEYPELPEFAELERYTAVDLTYIAFSADRHSDHAAGSDSFRAAAAAINRTWTGTKIPLRASNVFQQLRNGVDVKDTVAQDRPFHLPADDRSLSTRPSSCAPPPLRRRHPLLPTGGRQAPELSGSRTPGRRDRAGPERPGPADF</sequence>
<keyword evidence="4" id="KW-0472">Membrane</keyword>
<feature type="domain" description="Receptor ligand binding region" evidence="6">
    <location>
        <begin position="526"/>
        <end position="685"/>
    </location>
</feature>
<keyword evidence="3" id="KW-1133">Transmembrane helix</keyword>
<evidence type="ECO:0000256" key="1">
    <source>
        <dbReference type="ARBA" id="ARBA00004370"/>
    </source>
</evidence>
<protein>
    <submittedName>
        <fullName evidence="7">Amino acid ABC transporter substrate-binding protein</fullName>
    </submittedName>
</protein>
<keyword evidence="8" id="KW-1185">Reference proteome</keyword>
<feature type="region of interest" description="Disordered" evidence="5">
    <location>
        <begin position="786"/>
        <end position="851"/>
    </location>
</feature>
<dbReference type="CDD" id="cd06268">
    <property type="entry name" value="PBP1_ABC_transporter_LIVBP-like"/>
    <property type="match status" value="1"/>
</dbReference>
<proteinExistence type="predicted"/>
<gene>
    <name evidence="7" type="ORF">J1792_15825</name>
</gene>
<dbReference type="AlphaFoldDB" id="A0A939FQI5"/>
<dbReference type="InterPro" id="IPR001828">
    <property type="entry name" value="ANF_lig-bd_rcpt"/>
</dbReference>
<feature type="compositionally biased region" description="Basic and acidic residues" evidence="5">
    <location>
        <begin position="786"/>
        <end position="800"/>
    </location>
</feature>
<dbReference type="EMBL" id="JAFMOF010000002">
    <property type="protein sequence ID" value="MBO0654187.1"/>
    <property type="molecule type" value="Genomic_DNA"/>
</dbReference>
<dbReference type="GO" id="GO:0016020">
    <property type="term" value="C:membrane"/>
    <property type="evidence" value="ECO:0007669"/>
    <property type="project" value="UniProtKB-SubCell"/>
</dbReference>
<evidence type="ECO:0000313" key="7">
    <source>
        <dbReference type="EMBL" id="MBO0654187.1"/>
    </source>
</evidence>
<evidence type="ECO:0000259" key="6">
    <source>
        <dbReference type="Pfam" id="PF01094"/>
    </source>
</evidence>
<name>A0A939FQI5_9ACTN</name>
<organism evidence="7 8">
    <name type="scientific">Streptomyces triculaminicus</name>
    <dbReference type="NCBI Taxonomy" id="2816232"/>
    <lineage>
        <taxon>Bacteria</taxon>
        <taxon>Bacillati</taxon>
        <taxon>Actinomycetota</taxon>
        <taxon>Actinomycetes</taxon>
        <taxon>Kitasatosporales</taxon>
        <taxon>Streptomycetaceae</taxon>
        <taxon>Streptomyces</taxon>
    </lineage>
</organism>
<dbReference type="Proteomes" id="UP000664781">
    <property type="component" value="Unassembled WGS sequence"/>
</dbReference>
<evidence type="ECO:0000256" key="5">
    <source>
        <dbReference type="SAM" id="MobiDB-lite"/>
    </source>
</evidence>
<keyword evidence="2" id="KW-0812">Transmembrane</keyword>
<dbReference type="InterPro" id="IPR028082">
    <property type="entry name" value="Peripla_BP_I"/>
</dbReference>
<dbReference type="SUPFAM" id="SSF53822">
    <property type="entry name" value="Periplasmic binding protein-like I"/>
    <property type="match status" value="1"/>
</dbReference>
<evidence type="ECO:0000256" key="2">
    <source>
        <dbReference type="ARBA" id="ARBA00022692"/>
    </source>
</evidence>
<comment type="subcellular location">
    <subcellularLocation>
        <location evidence="1">Membrane</location>
    </subcellularLocation>
</comment>
<dbReference type="Pfam" id="PF01094">
    <property type="entry name" value="ANF_receptor"/>
    <property type="match status" value="1"/>
</dbReference>
<evidence type="ECO:0000256" key="4">
    <source>
        <dbReference type="ARBA" id="ARBA00023136"/>
    </source>
</evidence>
<dbReference type="Gene3D" id="3.40.50.2300">
    <property type="match status" value="2"/>
</dbReference>
<evidence type="ECO:0000313" key="8">
    <source>
        <dbReference type="Proteomes" id="UP000664781"/>
    </source>
</evidence>
<accession>A0A939FQI5</accession>
<comment type="caution">
    <text evidence="7">The sequence shown here is derived from an EMBL/GenBank/DDBJ whole genome shotgun (WGS) entry which is preliminary data.</text>
</comment>